<gene>
    <name evidence="1" type="ORF">HJC23_011441</name>
</gene>
<dbReference type="AlphaFoldDB" id="A0ABD3P385"/>
<accession>A0ABD3P385</accession>
<proteinExistence type="predicted"/>
<keyword evidence="2" id="KW-1185">Reference proteome</keyword>
<dbReference type="EMBL" id="JABMIG020000302">
    <property type="protein sequence ID" value="KAL3781936.1"/>
    <property type="molecule type" value="Genomic_DNA"/>
</dbReference>
<sequence>TIGGDIEINDDHLVDIIKTEQKSVEDKTRREYCNKNKVITLPTLKKGYGCYQKRRDTIMTSARVV</sequence>
<reference evidence="1 2" key="1">
    <citation type="journal article" date="2020" name="G3 (Bethesda)">
        <title>Improved Reference Genome for Cyclotella cryptica CCMP332, a Model for Cell Wall Morphogenesis, Salinity Adaptation, and Lipid Production in Diatoms (Bacillariophyta).</title>
        <authorList>
            <person name="Roberts W.R."/>
            <person name="Downey K.M."/>
            <person name="Ruck E.C."/>
            <person name="Traller J.C."/>
            <person name="Alverson A.J."/>
        </authorList>
    </citation>
    <scope>NUCLEOTIDE SEQUENCE [LARGE SCALE GENOMIC DNA]</scope>
    <source>
        <strain evidence="1 2">CCMP332</strain>
    </source>
</reference>
<evidence type="ECO:0000313" key="1">
    <source>
        <dbReference type="EMBL" id="KAL3781936.1"/>
    </source>
</evidence>
<name>A0ABD3P385_9STRA</name>
<dbReference type="Proteomes" id="UP001516023">
    <property type="component" value="Unassembled WGS sequence"/>
</dbReference>
<evidence type="ECO:0000313" key="2">
    <source>
        <dbReference type="Proteomes" id="UP001516023"/>
    </source>
</evidence>
<comment type="caution">
    <text evidence="1">The sequence shown here is derived from an EMBL/GenBank/DDBJ whole genome shotgun (WGS) entry which is preliminary data.</text>
</comment>
<feature type="non-terminal residue" evidence="1">
    <location>
        <position position="1"/>
    </location>
</feature>
<organism evidence="1 2">
    <name type="scientific">Cyclotella cryptica</name>
    <dbReference type="NCBI Taxonomy" id="29204"/>
    <lineage>
        <taxon>Eukaryota</taxon>
        <taxon>Sar</taxon>
        <taxon>Stramenopiles</taxon>
        <taxon>Ochrophyta</taxon>
        <taxon>Bacillariophyta</taxon>
        <taxon>Coscinodiscophyceae</taxon>
        <taxon>Thalassiosirophycidae</taxon>
        <taxon>Stephanodiscales</taxon>
        <taxon>Stephanodiscaceae</taxon>
        <taxon>Cyclotella</taxon>
    </lineage>
</organism>
<protein>
    <submittedName>
        <fullName evidence="1">Uncharacterized protein</fullName>
    </submittedName>
</protein>